<dbReference type="GO" id="GO:0008234">
    <property type="term" value="F:cysteine-type peptidase activity"/>
    <property type="evidence" value="ECO:0007669"/>
    <property type="project" value="InterPro"/>
</dbReference>
<keyword evidence="5" id="KW-1185">Reference proteome</keyword>
<dbReference type="GO" id="GO:0006508">
    <property type="term" value="P:proteolysis"/>
    <property type="evidence" value="ECO:0007669"/>
    <property type="project" value="InterPro"/>
</dbReference>
<organism evidence="5">
    <name type="scientific">Perkinsus marinus (strain ATCC 50983 / TXsc)</name>
    <dbReference type="NCBI Taxonomy" id="423536"/>
    <lineage>
        <taxon>Eukaryota</taxon>
        <taxon>Sar</taxon>
        <taxon>Alveolata</taxon>
        <taxon>Perkinsozoa</taxon>
        <taxon>Perkinsea</taxon>
        <taxon>Perkinsida</taxon>
        <taxon>Perkinsidae</taxon>
        <taxon>Perkinsus</taxon>
    </lineage>
</organism>
<dbReference type="InterPro" id="IPR000668">
    <property type="entry name" value="Peptidase_C1A_C"/>
</dbReference>
<dbReference type="Proteomes" id="UP000007800">
    <property type="component" value="Unassembled WGS sequence"/>
</dbReference>
<evidence type="ECO:0000259" key="3">
    <source>
        <dbReference type="Pfam" id="PF00112"/>
    </source>
</evidence>
<evidence type="ECO:0000313" key="4">
    <source>
        <dbReference type="EMBL" id="EER15163.1"/>
    </source>
</evidence>
<dbReference type="InParanoid" id="C5KK30"/>
<dbReference type="OrthoDB" id="10253408at2759"/>
<evidence type="ECO:0000313" key="5">
    <source>
        <dbReference type="Proteomes" id="UP000007800"/>
    </source>
</evidence>
<comment type="similarity">
    <text evidence="1">Belongs to the peptidase C1 family.</text>
</comment>
<accession>C5KK30</accession>
<proteinExistence type="inferred from homology"/>
<dbReference type="EMBL" id="GG673687">
    <property type="protein sequence ID" value="EER15163.1"/>
    <property type="molecule type" value="Genomic_DNA"/>
</dbReference>
<dbReference type="SUPFAM" id="SSF54001">
    <property type="entry name" value="Cysteine proteinases"/>
    <property type="match status" value="1"/>
</dbReference>
<sequence length="97" mass="10598">MLAAVAFGGPVSTLICGMSGVFQNYKSGIIKGDVCGNFPTHAVLVVGYDRGHDPYYRIKNSWGTKWGEYGYARIVIDDTEYGVCGLLREPVYPISKS</sequence>
<dbReference type="InterPro" id="IPR013128">
    <property type="entry name" value="Peptidase_C1A"/>
</dbReference>
<dbReference type="PANTHER" id="PTHR12411">
    <property type="entry name" value="CYSTEINE PROTEASE FAMILY C1-RELATED"/>
    <property type="match status" value="1"/>
</dbReference>
<evidence type="ECO:0000256" key="2">
    <source>
        <dbReference type="ARBA" id="ARBA00023145"/>
    </source>
</evidence>
<dbReference type="GeneID" id="9062051"/>
<feature type="domain" description="Peptidase C1A papain C-terminal" evidence="3">
    <location>
        <begin position="3"/>
        <end position="94"/>
    </location>
</feature>
<protein>
    <submittedName>
        <fullName evidence="4">Cathepsin L, putative</fullName>
    </submittedName>
</protein>
<gene>
    <name evidence="4" type="ORF">Pmar_PMAR027086</name>
</gene>
<name>C5KK30_PERM5</name>
<dbReference type="Pfam" id="PF00112">
    <property type="entry name" value="Peptidase_C1"/>
    <property type="match status" value="1"/>
</dbReference>
<evidence type="ECO:0000256" key="1">
    <source>
        <dbReference type="ARBA" id="ARBA00008455"/>
    </source>
</evidence>
<dbReference type="RefSeq" id="XP_002783367.1">
    <property type="nucleotide sequence ID" value="XM_002783321.1"/>
</dbReference>
<dbReference type="Gene3D" id="3.90.70.10">
    <property type="entry name" value="Cysteine proteinases"/>
    <property type="match status" value="1"/>
</dbReference>
<dbReference type="InterPro" id="IPR038765">
    <property type="entry name" value="Papain-like_cys_pep_sf"/>
</dbReference>
<reference evidence="4 5" key="1">
    <citation type="submission" date="2008-07" db="EMBL/GenBank/DDBJ databases">
        <authorList>
            <person name="El-Sayed N."/>
            <person name="Caler E."/>
            <person name="Inman J."/>
            <person name="Amedeo P."/>
            <person name="Hass B."/>
            <person name="Wortman J."/>
        </authorList>
    </citation>
    <scope>NUCLEOTIDE SEQUENCE [LARGE SCALE GENOMIC DNA]</scope>
    <source>
        <strain evidence="5">ATCC 50983 / TXsc</strain>
    </source>
</reference>
<keyword evidence="2" id="KW-0865">Zymogen</keyword>
<dbReference type="AlphaFoldDB" id="C5KK30"/>